<sequence>MAVSQIHFRSISLPSRLHPINSTGFEADQLQKLKSCVSKAVPVTSEGIQSGLWGWQNCTIPFRNSHNLQPLSNPLSFNINKMENQWKLHSRAPSSC</sequence>
<evidence type="ECO:0000313" key="1">
    <source>
        <dbReference type="EMBL" id="KAL0438329.1"/>
    </source>
</evidence>
<accession>A0AAW2WAF4</accession>
<reference evidence="1" key="2">
    <citation type="journal article" date="2024" name="Plant">
        <title>Genomic evolution and insights into agronomic trait innovations of Sesamum species.</title>
        <authorList>
            <person name="Miao H."/>
            <person name="Wang L."/>
            <person name="Qu L."/>
            <person name="Liu H."/>
            <person name="Sun Y."/>
            <person name="Le M."/>
            <person name="Wang Q."/>
            <person name="Wei S."/>
            <person name="Zheng Y."/>
            <person name="Lin W."/>
            <person name="Duan Y."/>
            <person name="Cao H."/>
            <person name="Xiong S."/>
            <person name="Wang X."/>
            <person name="Wei L."/>
            <person name="Li C."/>
            <person name="Ma Q."/>
            <person name="Ju M."/>
            <person name="Zhao R."/>
            <person name="Li G."/>
            <person name="Mu C."/>
            <person name="Tian Q."/>
            <person name="Mei H."/>
            <person name="Zhang T."/>
            <person name="Gao T."/>
            <person name="Zhang H."/>
        </authorList>
    </citation>
    <scope>NUCLEOTIDE SEQUENCE</scope>
    <source>
        <strain evidence="1">KEN1</strain>
    </source>
</reference>
<comment type="caution">
    <text evidence="1">The sequence shown here is derived from an EMBL/GenBank/DDBJ whole genome shotgun (WGS) entry which is preliminary data.</text>
</comment>
<organism evidence="1">
    <name type="scientific">Sesamum latifolium</name>
    <dbReference type="NCBI Taxonomy" id="2727402"/>
    <lineage>
        <taxon>Eukaryota</taxon>
        <taxon>Viridiplantae</taxon>
        <taxon>Streptophyta</taxon>
        <taxon>Embryophyta</taxon>
        <taxon>Tracheophyta</taxon>
        <taxon>Spermatophyta</taxon>
        <taxon>Magnoliopsida</taxon>
        <taxon>eudicotyledons</taxon>
        <taxon>Gunneridae</taxon>
        <taxon>Pentapetalae</taxon>
        <taxon>asterids</taxon>
        <taxon>lamiids</taxon>
        <taxon>Lamiales</taxon>
        <taxon>Pedaliaceae</taxon>
        <taxon>Sesamum</taxon>
    </lineage>
</organism>
<protein>
    <submittedName>
        <fullName evidence="1">Uncharacterized protein</fullName>
    </submittedName>
</protein>
<gene>
    <name evidence="1" type="ORF">Slati_2315900</name>
</gene>
<name>A0AAW2WAF4_9LAMI</name>
<proteinExistence type="predicted"/>
<dbReference type="EMBL" id="JACGWN010000008">
    <property type="protein sequence ID" value="KAL0438329.1"/>
    <property type="molecule type" value="Genomic_DNA"/>
</dbReference>
<dbReference type="AlphaFoldDB" id="A0AAW2WAF4"/>
<reference evidence="1" key="1">
    <citation type="submission" date="2020-06" db="EMBL/GenBank/DDBJ databases">
        <authorList>
            <person name="Li T."/>
            <person name="Hu X."/>
            <person name="Zhang T."/>
            <person name="Song X."/>
            <person name="Zhang H."/>
            <person name="Dai N."/>
            <person name="Sheng W."/>
            <person name="Hou X."/>
            <person name="Wei L."/>
        </authorList>
    </citation>
    <scope>NUCLEOTIDE SEQUENCE</scope>
    <source>
        <strain evidence="1">KEN1</strain>
        <tissue evidence="1">Leaf</tissue>
    </source>
</reference>